<feature type="signal peptide" evidence="2">
    <location>
        <begin position="1"/>
        <end position="20"/>
    </location>
</feature>
<feature type="region of interest" description="Disordered" evidence="1">
    <location>
        <begin position="169"/>
        <end position="270"/>
    </location>
</feature>
<dbReference type="OrthoDB" id="9971254at2759"/>
<feature type="compositionally biased region" description="Low complexity" evidence="1">
    <location>
        <begin position="259"/>
        <end position="268"/>
    </location>
</feature>
<feature type="domain" description="DUF5648" evidence="3">
    <location>
        <begin position="30"/>
        <end position="165"/>
    </location>
</feature>
<name>A0A8H7D5G8_9AGAR</name>
<accession>A0A8H7D5G8</accession>
<protein>
    <recommendedName>
        <fullName evidence="3">DUF5648 domain-containing protein</fullName>
    </recommendedName>
</protein>
<comment type="caution">
    <text evidence="4">The sequence shown here is derived from an EMBL/GenBank/DDBJ whole genome shotgun (WGS) entry which is preliminary data.</text>
</comment>
<keyword evidence="2" id="KW-0732">Signal</keyword>
<gene>
    <name evidence="4" type="ORF">MVEN_00733800</name>
</gene>
<evidence type="ECO:0000259" key="3">
    <source>
        <dbReference type="Pfam" id="PF18885"/>
    </source>
</evidence>
<feature type="compositionally biased region" description="Low complexity" evidence="1">
    <location>
        <begin position="213"/>
        <end position="232"/>
    </location>
</feature>
<reference evidence="4" key="1">
    <citation type="submission" date="2020-05" db="EMBL/GenBank/DDBJ databases">
        <title>Mycena genomes resolve the evolution of fungal bioluminescence.</title>
        <authorList>
            <person name="Tsai I.J."/>
        </authorList>
    </citation>
    <scope>NUCLEOTIDE SEQUENCE</scope>
    <source>
        <strain evidence="4">CCC161011</strain>
    </source>
</reference>
<proteinExistence type="predicted"/>
<dbReference type="EMBL" id="JACAZI010000005">
    <property type="protein sequence ID" value="KAF7360057.1"/>
    <property type="molecule type" value="Genomic_DNA"/>
</dbReference>
<feature type="chain" id="PRO_5034947096" description="DUF5648 domain-containing protein" evidence="2">
    <location>
        <begin position="21"/>
        <end position="295"/>
    </location>
</feature>
<organism evidence="4 5">
    <name type="scientific">Mycena venus</name>
    <dbReference type="NCBI Taxonomy" id="2733690"/>
    <lineage>
        <taxon>Eukaryota</taxon>
        <taxon>Fungi</taxon>
        <taxon>Dikarya</taxon>
        <taxon>Basidiomycota</taxon>
        <taxon>Agaricomycotina</taxon>
        <taxon>Agaricomycetes</taxon>
        <taxon>Agaricomycetidae</taxon>
        <taxon>Agaricales</taxon>
        <taxon>Marasmiineae</taxon>
        <taxon>Mycenaceae</taxon>
        <taxon>Mycena</taxon>
    </lineage>
</organism>
<evidence type="ECO:0000256" key="1">
    <source>
        <dbReference type="SAM" id="MobiDB-lite"/>
    </source>
</evidence>
<dbReference type="Pfam" id="PF18885">
    <property type="entry name" value="DUF5648"/>
    <property type="match status" value="1"/>
</dbReference>
<dbReference type="InterPro" id="IPR043708">
    <property type="entry name" value="DUF5648"/>
</dbReference>
<feature type="compositionally biased region" description="Low complexity" evidence="1">
    <location>
        <begin position="184"/>
        <end position="206"/>
    </location>
</feature>
<dbReference type="AlphaFoldDB" id="A0A8H7D5G8"/>
<dbReference type="Proteomes" id="UP000620124">
    <property type="component" value="Unassembled WGS sequence"/>
</dbReference>
<keyword evidence="5" id="KW-1185">Reference proteome</keyword>
<evidence type="ECO:0000256" key="2">
    <source>
        <dbReference type="SAM" id="SignalP"/>
    </source>
</evidence>
<sequence>MISFAYFYLALGLFAGEVRAACAGASQAQPLYRDWNPTISDHFYTPDFAEASGAVASGWTQEGVRALIFTTQVAGSVRFLRLWNEAAGDHFYTINATEAQGAVNGGYVFEDQNPMYIYPMQLCGSVPIYRLFSGDTGDHFYTVDASERDGAESSGWKFEWIAGYAFPPPKDATSGSPPAPAPPKSTTTTNSPTTNSPITNSPITNSPTPPPASKTTASSVAPSSAAVSTTPTDLPYGMGTTDPVDVLPAPTSSLGTSLGDTAPSTTPGTGTGTRLCLAPVSYLAASLVLVLRCWL</sequence>
<evidence type="ECO:0000313" key="5">
    <source>
        <dbReference type="Proteomes" id="UP000620124"/>
    </source>
</evidence>
<evidence type="ECO:0000313" key="4">
    <source>
        <dbReference type="EMBL" id="KAF7360057.1"/>
    </source>
</evidence>